<gene>
    <name evidence="1" type="primary">ydzJ</name>
    <name evidence="1" type="ORF">HC660_06610</name>
</gene>
<sequence length="59" mass="6914">MDMRGDDVIKNQQQADLEKRTSDKKLNLAINLCAELMNWSIPIIRFFKWLGSFALHLVH</sequence>
<evidence type="ECO:0000313" key="1">
    <source>
        <dbReference type="EMBL" id="QJC95158.1"/>
    </source>
</evidence>
<keyword evidence="2" id="KW-1185">Reference proteome</keyword>
<proteinExistence type="predicted"/>
<protein>
    <submittedName>
        <fullName evidence="1">YdzJ</fullName>
    </submittedName>
</protein>
<dbReference type="Proteomes" id="UP000501048">
    <property type="component" value="Chromosome"/>
</dbReference>
<accession>A0ABX6LX85</accession>
<organism evidence="1 2">
    <name type="scientific">Bacillus mojavensis</name>
    <dbReference type="NCBI Taxonomy" id="72360"/>
    <lineage>
        <taxon>Bacteria</taxon>
        <taxon>Bacillati</taxon>
        <taxon>Bacillota</taxon>
        <taxon>Bacilli</taxon>
        <taxon>Bacillales</taxon>
        <taxon>Bacillaceae</taxon>
        <taxon>Bacillus</taxon>
    </lineage>
</organism>
<dbReference type="EMBL" id="CP051464">
    <property type="protein sequence ID" value="QJC95158.1"/>
    <property type="molecule type" value="Genomic_DNA"/>
</dbReference>
<evidence type="ECO:0000313" key="2">
    <source>
        <dbReference type="Proteomes" id="UP000501048"/>
    </source>
</evidence>
<name>A0ABX6LX85_BACMO</name>
<reference evidence="1 2" key="1">
    <citation type="submission" date="2020-04" db="EMBL/GenBank/DDBJ databases">
        <title>Plant growth promoting and environmental Bacillus: genomic and epigenetic comparison.</title>
        <authorList>
            <person name="Reva O.N."/>
            <person name="Lutz S."/>
            <person name="Ahrens C.H."/>
        </authorList>
    </citation>
    <scope>NUCLEOTIDE SEQUENCE [LARGE SCALE GENOMIC DNA]</scope>
    <source>
        <strain evidence="1 2">UCMB5075</strain>
    </source>
</reference>